<keyword evidence="5" id="KW-0539">Nucleus</keyword>
<evidence type="ECO:0000256" key="4">
    <source>
        <dbReference type="ARBA" id="ARBA00023163"/>
    </source>
</evidence>
<dbReference type="PANTHER" id="PTHR12228:SF0">
    <property type="entry name" value="TATA-BOX BINDING PROTEIN ASSOCIATED FACTOR 7"/>
    <property type="match status" value="1"/>
</dbReference>
<dbReference type="InterPro" id="IPR037817">
    <property type="entry name" value="TAF7"/>
</dbReference>
<reference evidence="8 9" key="1">
    <citation type="submission" date="2013-02" db="EMBL/GenBank/DDBJ databases">
        <title>The Genome Sequence of Plasmodium falciparum NF54.</title>
        <authorList>
            <consortium name="The Broad Institute Genome Sequencing Platform"/>
            <consortium name="The Broad Institute Genome Sequencing Center for Infectious Disease"/>
            <person name="Neafsey D."/>
            <person name="Cheeseman I."/>
            <person name="Volkman S."/>
            <person name="Adams J."/>
            <person name="Walker B."/>
            <person name="Young S.K."/>
            <person name="Zeng Q."/>
            <person name="Gargeya S."/>
            <person name="Fitzgerald M."/>
            <person name="Haas B."/>
            <person name="Abouelleil A."/>
            <person name="Alvarado L."/>
            <person name="Arachchi H.M."/>
            <person name="Berlin A.M."/>
            <person name="Chapman S.B."/>
            <person name="Dewar J."/>
            <person name="Goldberg J."/>
            <person name="Griggs A."/>
            <person name="Gujja S."/>
            <person name="Hansen M."/>
            <person name="Howarth C."/>
            <person name="Imamovic A."/>
            <person name="Larimer J."/>
            <person name="McCowan C."/>
            <person name="Murphy C."/>
            <person name="Neiman D."/>
            <person name="Pearson M."/>
            <person name="Priest M."/>
            <person name="Roberts A."/>
            <person name="Saif S."/>
            <person name="Shea T."/>
            <person name="Sisk P."/>
            <person name="Sykes S."/>
            <person name="Wortman J."/>
            <person name="Nusbaum C."/>
            <person name="Birren B."/>
        </authorList>
    </citation>
    <scope>NUCLEOTIDE SEQUENCE [LARGE SCALE GENOMIC DNA]</scope>
    <source>
        <strain evidence="8 9">NF54</strain>
    </source>
</reference>
<keyword evidence="4" id="KW-0804">Transcription</keyword>
<evidence type="ECO:0000313" key="8">
    <source>
        <dbReference type="EMBL" id="EWC88568.1"/>
    </source>
</evidence>
<sequence>MNDNDLFSMLNDKKASEEKGKGKEDAHNNNNIDNKICNNDKVGDKNKKLSNNNNNNGNDLNIQIEGDQNYNFNKNNETNIFVLDNDVDKVCIIRFPFSVSKDIKKYLLNKNLDMVIQPTTLLNSRFFLIHFKNINKKFHGILLELSTHIEIHKTLDRNNLYKSNDVSQMIYVYEHNTNSKELLKKFINNNFELCGGISKKLNHFIFQNHTKLFKYHDIYFAEKLIYEYLNTPYYDYFDLYVKTLNEMHNHIIMEKENNNKQNEIVDETTDLAAILGSLDNSYNIMNLIEKQDGDIDFEALLNYDIEKENYESDNKNKENISIFEKRYGYNLNDLHSYIYKINLPLKPRYVNYILEEKKKTNSKKGQDEYPNDMIVENEETDKLEAEQPCHHDYNDETKEDIFLKNNLNVVDLYQTYEKDNINDSRNIYKNKLIINNNRQNEKYEDKYVHMSYDNNYLYDNHTNNIYTDENISNYILQQNNILTNHKKGNEIKTYVNLCLNYYNNLDTCVIKKYEKNVQSKKYKYTRLHTCKPHYVLFSRCIKYRDKKLMKEIKKIELNYYNSLNNINKGIYLNEFLTNLNYHENYSNNGYFD</sequence>
<evidence type="ECO:0000256" key="6">
    <source>
        <dbReference type="SAM" id="MobiDB-lite"/>
    </source>
</evidence>
<keyword evidence="9" id="KW-1185">Reference proteome</keyword>
<feature type="compositionally biased region" description="Low complexity" evidence="6">
    <location>
        <begin position="49"/>
        <end position="59"/>
    </location>
</feature>
<organism evidence="8 9">
    <name type="scientific">Plasmodium falciparum (isolate NF54)</name>
    <dbReference type="NCBI Taxonomy" id="5843"/>
    <lineage>
        <taxon>Eukaryota</taxon>
        <taxon>Sar</taxon>
        <taxon>Alveolata</taxon>
        <taxon>Apicomplexa</taxon>
        <taxon>Aconoidasida</taxon>
        <taxon>Haemosporida</taxon>
        <taxon>Plasmodiidae</taxon>
        <taxon>Plasmodium</taxon>
        <taxon>Plasmodium (Laverania)</taxon>
    </lineage>
</organism>
<dbReference type="GO" id="GO:0051123">
    <property type="term" value="P:RNA polymerase II preinitiation complex assembly"/>
    <property type="evidence" value="ECO:0007669"/>
    <property type="project" value="TreeGrafter"/>
</dbReference>
<evidence type="ECO:0000256" key="2">
    <source>
        <dbReference type="ARBA" id="ARBA00009368"/>
    </source>
</evidence>
<dbReference type="InterPro" id="IPR006751">
    <property type="entry name" value="TAFII55_prot_cons_reg"/>
</dbReference>
<dbReference type="Pfam" id="PF04658">
    <property type="entry name" value="TAFII55_N"/>
    <property type="match status" value="1"/>
</dbReference>
<feature type="compositionally biased region" description="Low complexity" evidence="6">
    <location>
        <begin position="28"/>
        <end position="40"/>
    </location>
</feature>
<dbReference type="GO" id="GO:0005669">
    <property type="term" value="C:transcription factor TFIID complex"/>
    <property type="evidence" value="ECO:0007669"/>
    <property type="project" value="InterPro"/>
</dbReference>
<evidence type="ECO:0000313" key="9">
    <source>
        <dbReference type="Proteomes" id="UP000030673"/>
    </source>
</evidence>
<feature type="domain" description="TAFII55 protein conserved region" evidence="7">
    <location>
        <begin position="87"/>
        <end position="236"/>
    </location>
</feature>
<proteinExistence type="inferred from homology"/>
<dbReference type="CDD" id="cd08047">
    <property type="entry name" value="TAF7"/>
    <property type="match status" value="1"/>
</dbReference>
<comment type="similarity">
    <text evidence="2">Belongs to the TAF7 family.</text>
</comment>
<comment type="subcellular location">
    <subcellularLocation>
        <location evidence="1">Nucleus</location>
    </subcellularLocation>
</comment>
<feature type="compositionally biased region" description="Basic and acidic residues" evidence="6">
    <location>
        <begin position="11"/>
        <end position="27"/>
    </location>
</feature>
<evidence type="ECO:0000259" key="7">
    <source>
        <dbReference type="SMART" id="SM01370"/>
    </source>
</evidence>
<dbReference type="EMBL" id="KE123807">
    <property type="protein sequence ID" value="EWC88568.1"/>
    <property type="molecule type" value="Genomic_DNA"/>
</dbReference>
<name>W7JUD7_PLAFO</name>
<evidence type="ECO:0000256" key="3">
    <source>
        <dbReference type="ARBA" id="ARBA00023015"/>
    </source>
</evidence>
<dbReference type="AlphaFoldDB" id="W7JUD7"/>
<dbReference type="PANTHER" id="PTHR12228">
    <property type="entry name" value="TRANSCRIPTION INITIATION FACTOR TFIID 55 KD SUBUNIT-RELATED"/>
    <property type="match status" value="1"/>
</dbReference>
<accession>W7JUD7</accession>
<dbReference type="GO" id="GO:0016251">
    <property type="term" value="F:RNA polymerase II general transcription initiation factor activity"/>
    <property type="evidence" value="ECO:0007669"/>
    <property type="project" value="TreeGrafter"/>
</dbReference>
<dbReference type="SMART" id="SM01370">
    <property type="entry name" value="TAFII55_N"/>
    <property type="match status" value="1"/>
</dbReference>
<evidence type="ECO:0000256" key="5">
    <source>
        <dbReference type="ARBA" id="ARBA00023242"/>
    </source>
</evidence>
<keyword evidence="3" id="KW-0805">Transcription regulation</keyword>
<evidence type="ECO:0000256" key="1">
    <source>
        <dbReference type="ARBA" id="ARBA00004123"/>
    </source>
</evidence>
<dbReference type="Proteomes" id="UP000030673">
    <property type="component" value="Unassembled WGS sequence"/>
</dbReference>
<gene>
    <name evidence="8" type="ORF">PFNF54_02599</name>
</gene>
<feature type="region of interest" description="Disordered" evidence="6">
    <location>
        <begin position="1"/>
        <end position="59"/>
    </location>
</feature>
<protein>
    <recommendedName>
        <fullName evidence="7">TAFII55 protein conserved region domain-containing protein</fullName>
    </recommendedName>
</protein>